<keyword evidence="4 6" id="KW-0732">Signal</keyword>
<reference evidence="7" key="1">
    <citation type="submission" date="2020-07" db="EMBL/GenBank/DDBJ databases">
        <authorList>
            <person name="Lin J."/>
        </authorList>
    </citation>
    <scope>NUCLEOTIDE SEQUENCE</scope>
</reference>
<evidence type="ECO:0000256" key="4">
    <source>
        <dbReference type="ARBA" id="ARBA00022729"/>
    </source>
</evidence>
<feature type="signal peptide" evidence="6">
    <location>
        <begin position="1"/>
        <end position="22"/>
    </location>
</feature>
<evidence type="ECO:0000256" key="2">
    <source>
        <dbReference type="ARBA" id="ARBA00022523"/>
    </source>
</evidence>
<evidence type="ECO:0000313" key="7">
    <source>
        <dbReference type="EMBL" id="CAD1826923.1"/>
    </source>
</evidence>
<dbReference type="EMBL" id="LR862146">
    <property type="protein sequence ID" value="CAD1826923.1"/>
    <property type="molecule type" value="Genomic_DNA"/>
</dbReference>
<name>A0A6V7P7Y4_ANACO</name>
<dbReference type="GO" id="GO:0048046">
    <property type="term" value="C:apoplast"/>
    <property type="evidence" value="ECO:0007669"/>
    <property type="project" value="UniProtKB-SubCell"/>
</dbReference>
<proteinExistence type="inferred from homology"/>
<comment type="subcellular location">
    <subcellularLocation>
        <location evidence="1">Secreted</location>
        <location evidence="1">Extracellular space</location>
        <location evidence="1">Apoplast</location>
    </subcellularLocation>
</comment>
<sequence length="151" mass="16370">MAKSQLLLLVVVLVSLVHFSTGYSGRKLSALVQPQPNVLTYHNGQVLRGDIPVSILWYGQFTPTQKSIISDFLLSLTSTTQSSPNPSVSQWWSSIQQLYLSKAGKSGGPNTAHVVLANQVSDEGCSLGRSLTMAKFRSSPRGPSPRREELG</sequence>
<dbReference type="PANTHER" id="PTHR31279">
    <property type="entry name" value="PROTEIN EXORDIUM-LIKE 5"/>
    <property type="match status" value="1"/>
</dbReference>
<evidence type="ECO:0000256" key="5">
    <source>
        <dbReference type="ARBA" id="ARBA00023591"/>
    </source>
</evidence>
<protein>
    <submittedName>
        <fullName evidence="7">Uncharacterized protein</fullName>
    </submittedName>
</protein>
<keyword evidence="3" id="KW-0964">Secreted</keyword>
<dbReference type="PANTHER" id="PTHR31279:SF72">
    <property type="entry name" value="OS02G0756800 PROTEIN"/>
    <property type="match status" value="1"/>
</dbReference>
<comment type="similarity">
    <text evidence="5">Belongs to the EXORDIUM family.</text>
</comment>
<keyword evidence="2" id="KW-0052">Apoplast</keyword>
<dbReference type="AlphaFoldDB" id="A0A6V7P7Y4"/>
<organism evidence="7">
    <name type="scientific">Ananas comosus var. bracteatus</name>
    <name type="common">red pineapple</name>
    <dbReference type="NCBI Taxonomy" id="296719"/>
    <lineage>
        <taxon>Eukaryota</taxon>
        <taxon>Viridiplantae</taxon>
        <taxon>Streptophyta</taxon>
        <taxon>Embryophyta</taxon>
        <taxon>Tracheophyta</taxon>
        <taxon>Spermatophyta</taxon>
        <taxon>Magnoliopsida</taxon>
        <taxon>Liliopsida</taxon>
        <taxon>Poales</taxon>
        <taxon>Bromeliaceae</taxon>
        <taxon>Bromelioideae</taxon>
        <taxon>Ananas</taxon>
    </lineage>
</organism>
<dbReference type="InterPro" id="IPR006766">
    <property type="entry name" value="EXORDIUM-like"/>
</dbReference>
<gene>
    <name evidence="7" type="ORF">CB5_LOCUS10134</name>
</gene>
<evidence type="ECO:0000256" key="1">
    <source>
        <dbReference type="ARBA" id="ARBA00004271"/>
    </source>
</evidence>
<dbReference type="Pfam" id="PF04674">
    <property type="entry name" value="Phi_1"/>
    <property type="match status" value="1"/>
</dbReference>
<evidence type="ECO:0000256" key="3">
    <source>
        <dbReference type="ARBA" id="ARBA00022525"/>
    </source>
</evidence>
<feature type="chain" id="PRO_5028225255" evidence="6">
    <location>
        <begin position="23"/>
        <end position="151"/>
    </location>
</feature>
<accession>A0A6V7P7Y4</accession>
<evidence type="ECO:0000256" key="6">
    <source>
        <dbReference type="SAM" id="SignalP"/>
    </source>
</evidence>